<sequence>MQTFALLALLFLGSVASAPETCEKFSVDTEEAKGQCCLYLKRDLQQEDVRLVVERRSRPAQESPIYFPDGDLVPKNPHEDGGRRFLDMDGMDQSRGSEEETVGGVHRRFRGRPRIEHASARPTNGTRKNGTVEIGSRNFIDAKDTCPEGSRIGNNGKCQEIFV</sequence>
<evidence type="ECO:0000313" key="3">
    <source>
        <dbReference type="EMBL" id="CAG9854584.1"/>
    </source>
</evidence>
<dbReference type="Proteomes" id="UP001153712">
    <property type="component" value="Chromosome 1"/>
</dbReference>
<dbReference type="OrthoDB" id="6776918at2759"/>
<evidence type="ECO:0000256" key="2">
    <source>
        <dbReference type="SAM" id="SignalP"/>
    </source>
</evidence>
<keyword evidence="2" id="KW-0732">Signal</keyword>
<feature type="region of interest" description="Disordered" evidence="1">
    <location>
        <begin position="62"/>
        <end position="104"/>
    </location>
</feature>
<dbReference type="AlphaFoldDB" id="A0A9N9XHY2"/>
<proteinExistence type="predicted"/>
<feature type="chain" id="PRO_5040245105" evidence="2">
    <location>
        <begin position="18"/>
        <end position="163"/>
    </location>
</feature>
<evidence type="ECO:0000313" key="4">
    <source>
        <dbReference type="Proteomes" id="UP001153712"/>
    </source>
</evidence>
<protein>
    <submittedName>
        <fullName evidence="3">Uncharacterized protein</fullName>
    </submittedName>
</protein>
<feature type="compositionally biased region" description="Basic and acidic residues" evidence="1">
    <location>
        <begin position="76"/>
        <end position="87"/>
    </location>
</feature>
<keyword evidence="4" id="KW-1185">Reference proteome</keyword>
<organism evidence="3 4">
    <name type="scientific">Phyllotreta striolata</name>
    <name type="common">Striped flea beetle</name>
    <name type="synonym">Crioceris striolata</name>
    <dbReference type="NCBI Taxonomy" id="444603"/>
    <lineage>
        <taxon>Eukaryota</taxon>
        <taxon>Metazoa</taxon>
        <taxon>Ecdysozoa</taxon>
        <taxon>Arthropoda</taxon>
        <taxon>Hexapoda</taxon>
        <taxon>Insecta</taxon>
        <taxon>Pterygota</taxon>
        <taxon>Neoptera</taxon>
        <taxon>Endopterygota</taxon>
        <taxon>Coleoptera</taxon>
        <taxon>Polyphaga</taxon>
        <taxon>Cucujiformia</taxon>
        <taxon>Chrysomeloidea</taxon>
        <taxon>Chrysomelidae</taxon>
        <taxon>Galerucinae</taxon>
        <taxon>Alticini</taxon>
        <taxon>Phyllotreta</taxon>
    </lineage>
</organism>
<gene>
    <name evidence="3" type="ORF">PHYEVI_LOCUS1046</name>
</gene>
<name>A0A9N9XHY2_PHYSR</name>
<dbReference type="EMBL" id="OU900094">
    <property type="protein sequence ID" value="CAG9854584.1"/>
    <property type="molecule type" value="Genomic_DNA"/>
</dbReference>
<reference evidence="3" key="1">
    <citation type="submission" date="2022-01" db="EMBL/GenBank/DDBJ databases">
        <authorList>
            <person name="King R."/>
        </authorList>
    </citation>
    <scope>NUCLEOTIDE SEQUENCE</scope>
</reference>
<feature type="signal peptide" evidence="2">
    <location>
        <begin position="1"/>
        <end position="17"/>
    </location>
</feature>
<evidence type="ECO:0000256" key="1">
    <source>
        <dbReference type="SAM" id="MobiDB-lite"/>
    </source>
</evidence>
<accession>A0A9N9XHY2</accession>